<dbReference type="GO" id="GO:0030170">
    <property type="term" value="F:pyridoxal phosphate binding"/>
    <property type="evidence" value="ECO:0007669"/>
    <property type="project" value="TreeGrafter"/>
</dbReference>
<keyword evidence="4" id="KW-0032">Aminotransferase</keyword>
<dbReference type="EC" id="2.6.1.98" evidence="4"/>
<dbReference type="SUPFAM" id="SSF53383">
    <property type="entry name" value="PLP-dependent transferases"/>
    <property type="match status" value="1"/>
</dbReference>
<dbReference type="RefSeq" id="WP_156329104.1">
    <property type="nucleotide sequence ID" value="NZ_CACRSW010000026.1"/>
</dbReference>
<dbReference type="Pfam" id="PF01041">
    <property type="entry name" value="DegT_DnrJ_EryC1"/>
    <property type="match status" value="1"/>
</dbReference>
<evidence type="ECO:0000256" key="2">
    <source>
        <dbReference type="PIRSR" id="PIRSR000390-2"/>
    </source>
</evidence>
<reference evidence="4" key="1">
    <citation type="submission" date="2019-11" db="EMBL/GenBank/DDBJ databases">
        <authorList>
            <person name="Feng L."/>
        </authorList>
    </citation>
    <scope>NUCLEOTIDE SEQUENCE</scope>
    <source>
        <strain evidence="4">AvaginalisLFYP127</strain>
    </source>
</reference>
<name>A0A6N2TD97_9FIRM</name>
<dbReference type="GO" id="GO:0008483">
    <property type="term" value="F:transaminase activity"/>
    <property type="evidence" value="ECO:0007669"/>
    <property type="project" value="UniProtKB-KW"/>
</dbReference>
<keyword evidence="2 3" id="KW-0663">Pyridoxal phosphate</keyword>
<dbReference type="InterPro" id="IPR000653">
    <property type="entry name" value="DegT/StrS_aminotransferase"/>
</dbReference>
<dbReference type="PIRSF" id="PIRSF000390">
    <property type="entry name" value="PLP_StrS"/>
    <property type="match status" value="1"/>
</dbReference>
<keyword evidence="4" id="KW-0808">Transferase</keyword>
<protein>
    <submittedName>
        <fullName evidence="4">UDP-2-acetamido-2-deoxy-3-oxo-D-glucuronate aminotransferase</fullName>
        <ecNumber evidence="4">2.6.1.98</ecNumber>
    </submittedName>
</protein>
<evidence type="ECO:0000313" key="4">
    <source>
        <dbReference type="EMBL" id="VYT02739.1"/>
    </source>
</evidence>
<dbReference type="InterPro" id="IPR015424">
    <property type="entry name" value="PyrdxlP-dep_Trfase"/>
</dbReference>
<dbReference type="Gene3D" id="3.40.640.10">
    <property type="entry name" value="Type I PLP-dependent aspartate aminotransferase-like (Major domain)"/>
    <property type="match status" value="1"/>
</dbReference>
<dbReference type="GO" id="GO:0000271">
    <property type="term" value="P:polysaccharide biosynthetic process"/>
    <property type="evidence" value="ECO:0007669"/>
    <property type="project" value="TreeGrafter"/>
</dbReference>
<dbReference type="PANTHER" id="PTHR30244">
    <property type="entry name" value="TRANSAMINASE"/>
    <property type="match status" value="1"/>
</dbReference>
<comment type="similarity">
    <text evidence="3">Belongs to the DegT/DnrJ/EryC1 family.</text>
</comment>
<proteinExistence type="inferred from homology"/>
<dbReference type="PANTHER" id="PTHR30244:SF42">
    <property type="entry name" value="UDP-2-ACETAMIDO-2-DEOXY-3-OXO-D-GLUCURONATE AMINOTRANSFERASE"/>
    <property type="match status" value="1"/>
</dbReference>
<evidence type="ECO:0000256" key="3">
    <source>
        <dbReference type="RuleBase" id="RU004508"/>
    </source>
</evidence>
<sequence length="382" mass="42883">MEFRDLKTQYLNHKENIDKAIEKVLLSSQFIGGNPVKELEKNLADYVGRKYCITCANGTDALELVLLAWGIKEGDAVFVPDFTFFSTAEVVSRVGATPVFVDVNTDTFNIDTSSLEQAIEKVIEDGKLSAKAIIPVDLFGLPADYPKILPIAKKYNLKVLEDGAQGFGGHIEIDGKINRACSFGDASTTSFFPAKPLGCYGDGGAIFVDDEDLKNLLESLKVHGKGDHKYNNVRVGMNSRLDTVQAAILNEKFKFFVSDELDLVNEVYDYYSKHLKEIIEENNINIKLPKIPKNFYSSFAQYTVIAENEEQKDKLREDLSKKEIPTNIYYPRGLSQQKAFENNKLTPVSLKNSENLCKSVFSLPMHPYLSKEDLDIIIKSFK</sequence>
<dbReference type="AlphaFoldDB" id="A0A6N2TD97"/>
<feature type="modified residue" description="N6-(pyridoxal phosphate)lysine" evidence="2">
    <location>
        <position position="195"/>
    </location>
</feature>
<evidence type="ECO:0000256" key="1">
    <source>
        <dbReference type="PIRSR" id="PIRSR000390-1"/>
    </source>
</evidence>
<feature type="active site" description="Proton acceptor" evidence="1">
    <location>
        <position position="195"/>
    </location>
</feature>
<dbReference type="EMBL" id="CACRSW010000026">
    <property type="protein sequence ID" value="VYT02739.1"/>
    <property type="molecule type" value="Genomic_DNA"/>
</dbReference>
<dbReference type="InterPro" id="IPR015421">
    <property type="entry name" value="PyrdxlP-dep_Trfase_major"/>
</dbReference>
<gene>
    <name evidence="4" type="primary">wbpE</name>
    <name evidence="4" type="ORF">AVLFYP127_00555</name>
</gene>
<dbReference type="Gene3D" id="3.90.1150.10">
    <property type="entry name" value="Aspartate Aminotransferase, domain 1"/>
    <property type="match status" value="1"/>
</dbReference>
<dbReference type="CDD" id="cd00616">
    <property type="entry name" value="AHBA_syn"/>
    <property type="match status" value="1"/>
</dbReference>
<dbReference type="InterPro" id="IPR015422">
    <property type="entry name" value="PyrdxlP-dep_Trfase_small"/>
</dbReference>
<accession>A0A6N2TD97</accession>
<organism evidence="4">
    <name type="scientific">Anaerococcus vaginalis</name>
    <dbReference type="NCBI Taxonomy" id="33037"/>
    <lineage>
        <taxon>Bacteria</taxon>
        <taxon>Bacillati</taxon>
        <taxon>Bacillota</taxon>
        <taxon>Tissierellia</taxon>
        <taxon>Tissierellales</taxon>
        <taxon>Peptoniphilaceae</taxon>
        <taxon>Anaerococcus</taxon>
    </lineage>
</organism>